<dbReference type="InterPro" id="IPR045126">
    <property type="entry name" value="TRAPPC10/Trs130"/>
</dbReference>
<dbReference type="AlphaFoldDB" id="A0A091W164"/>
<dbReference type="GO" id="GO:0034498">
    <property type="term" value="P:early endosome to Golgi transport"/>
    <property type="evidence" value="ECO:0007669"/>
    <property type="project" value="TreeGrafter"/>
</dbReference>
<dbReference type="Proteomes" id="UP000053605">
    <property type="component" value="Unassembled WGS sequence"/>
</dbReference>
<accession>A0A091W164</accession>
<dbReference type="EMBL" id="KK734466">
    <property type="protein sequence ID" value="KFR08463.1"/>
    <property type="molecule type" value="Genomic_DNA"/>
</dbReference>
<dbReference type="GO" id="GO:0005829">
    <property type="term" value="C:cytosol"/>
    <property type="evidence" value="ECO:0007669"/>
    <property type="project" value="GOC"/>
</dbReference>
<dbReference type="STRING" id="30419.A0A091W164"/>
<feature type="non-terminal residue" evidence="2">
    <location>
        <position position="1"/>
    </location>
</feature>
<reference evidence="2 3" key="1">
    <citation type="submission" date="2014-04" db="EMBL/GenBank/DDBJ databases">
        <title>Genome evolution of avian class.</title>
        <authorList>
            <person name="Zhang G."/>
            <person name="Li C."/>
        </authorList>
    </citation>
    <scope>NUCLEOTIDE SEQUENCE [LARGE SCALE GENOMIC DNA]</scope>
    <source>
        <strain evidence="2">BGI_N306</strain>
    </source>
</reference>
<dbReference type="PhylomeDB" id="A0A091W164"/>
<dbReference type="GO" id="GO:1990071">
    <property type="term" value="C:TRAPPII protein complex"/>
    <property type="evidence" value="ECO:0007669"/>
    <property type="project" value="InterPro"/>
</dbReference>
<keyword evidence="3" id="KW-1185">Reference proteome</keyword>
<dbReference type="Pfam" id="PF23036">
    <property type="entry name" value="TRAPPC10_1st"/>
    <property type="match status" value="1"/>
</dbReference>
<dbReference type="PANTHER" id="PTHR13251">
    <property type="entry name" value="EPILEPSY HOLOPROSENCEPHALY CANDIDATE 1/TMEM1"/>
    <property type="match status" value="1"/>
</dbReference>
<evidence type="ECO:0000313" key="2">
    <source>
        <dbReference type="EMBL" id="KFR08463.1"/>
    </source>
</evidence>
<gene>
    <name evidence="2" type="ORF">N306_09190</name>
</gene>
<sequence>AGDQNLFTSLYPTLSQQLPREPMEWRSELTVTKICLFVYLLLEQNLSFEIVQCQFDLMIHHFLSQDTEVYKTTVKDDITKWQNVLKAHNSVDWLIVVVESDAKKKNKTNILPRTSIVDKIRNDFCNKQSDRCVVLSDPLKDSSRSQESWNAFLTKLRTLLLMSFTKNLGKFEDDMRTLREKRTEPGWSFCEYFMVQEELAFVFEMLQQFEDALVQYDELDALFSQYVVNFGAGGKCL</sequence>
<dbReference type="GO" id="GO:0006891">
    <property type="term" value="P:intra-Golgi vesicle-mediated transport"/>
    <property type="evidence" value="ECO:0007669"/>
    <property type="project" value="TreeGrafter"/>
</dbReference>
<evidence type="ECO:0000259" key="1">
    <source>
        <dbReference type="Pfam" id="PF23036"/>
    </source>
</evidence>
<feature type="non-terminal residue" evidence="2">
    <location>
        <position position="237"/>
    </location>
</feature>
<protein>
    <submittedName>
        <fullName evidence="2">Trafficking protein particle complex subunit 10</fullName>
    </submittedName>
</protein>
<evidence type="ECO:0000313" key="3">
    <source>
        <dbReference type="Proteomes" id="UP000053605"/>
    </source>
</evidence>
<name>A0A091W164_OPIHO</name>
<dbReference type="PANTHER" id="PTHR13251:SF3">
    <property type="entry name" value="TRAFFICKING PROTEIN PARTICLE COMPLEX SUBUNIT 10"/>
    <property type="match status" value="1"/>
</dbReference>
<feature type="domain" description="TRAPPC10/Trs130 N-terminal" evidence="1">
    <location>
        <begin position="1"/>
        <end position="233"/>
    </location>
</feature>
<organism evidence="2 3">
    <name type="scientific">Opisthocomus hoazin</name>
    <name type="common">Hoatzin</name>
    <name type="synonym">Phasianus hoazin</name>
    <dbReference type="NCBI Taxonomy" id="30419"/>
    <lineage>
        <taxon>Eukaryota</taxon>
        <taxon>Metazoa</taxon>
        <taxon>Chordata</taxon>
        <taxon>Craniata</taxon>
        <taxon>Vertebrata</taxon>
        <taxon>Euteleostomi</taxon>
        <taxon>Archelosauria</taxon>
        <taxon>Archosauria</taxon>
        <taxon>Dinosauria</taxon>
        <taxon>Saurischia</taxon>
        <taxon>Theropoda</taxon>
        <taxon>Coelurosauria</taxon>
        <taxon>Aves</taxon>
        <taxon>Neognathae</taxon>
        <taxon>Neoaves</taxon>
        <taxon>Opisthocomiformes</taxon>
        <taxon>Opisthocomidae</taxon>
        <taxon>Opisthocomus</taxon>
    </lineage>
</organism>
<proteinExistence type="predicted"/>
<dbReference type="InterPro" id="IPR056913">
    <property type="entry name" value="TRAPPC10/Trs130_N"/>
</dbReference>